<dbReference type="AlphaFoldDB" id="A0A829YI23"/>
<organism evidence="2 3">
    <name type="scientific">Steroidobacter agaridevorans</name>
    <dbReference type="NCBI Taxonomy" id="2695856"/>
    <lineage>
        <taxon>Bacteria</taxon>
        <taxon>Pseudomonadati</taxon>
        <taxon>Pseudomonadota</taxon>
        <taxon>Gammaproteobacteria</taxon>
        <taxon>Steroidobacterales</taxon>
        <taxon>Steroidobacteraceae</taxon>
        <taxon>Steroidobacter</taxon>
    </lineage>
</organism>
<reference evidence="3" key="1">
    <citation type="submission" date="2020-01" db="EMBL/GenBank/DDBJ databases">
        <title>'Steroidobacter agaridevorans' sp. nov., agar-degrading bacteria isolated from rhizosphere soils.</title>
        <authorList>
            <person name="Ikenaga M."/>
            <person name="Kataoka M."/>
            <person name="Murouchi A."/>
            <person name="Katsuragi S."/>
            <person name="Sakai M."/>
        </authorList>
    </citation>
    <scope>NUCLEOTIDE SEQUENCE [LARGE SCALE GENOMIC DNA]</scope>
    <source>
        <strain evidence="3">YU21-B</strain>
    </source>
</reference>
<protein>
    <submittedName>
        <fullName evidence="2">Uncharacterized protein</fullName>
    </submittedName>
</protein>
<keyword evidence="3" id="KW-1185">Reference proteome</keyword>
<evidence type="ECO:0000313" key="2">
    <source>
        <dbReference type="EMBL" id="GFE83035.1"/>
    </source>
</evidence>
<accession>A0A829YI23</accession>
<evidence type="ECO:0000313" key="3">
    <source>
        <dbReference type="Proteomes" id="UP000445000"/>
    </source>
</evidence>
<sequence>MELYWGERERRVGYWWSVMSLVGHLIGTALIFTALFSVGWLVSVFLHTLQRHHPFPDEIFRFVTKIELYLVYADTALSAVILMVGMVRFCRQVLEVER</sequence>
<dbReference type="Proteomes" id="UP000445000">
    <property type="component" value="Unassembled WGS sequence"/>
</dbReference>
<gene>
    <name evidence="2" type="ORF">GCM10011487_50350</name>
</gene>
<keyword evidence="1" id="KW-1133">Transmembrane helix</keyword>
<keyword evidence="1" id="KW-0472">Membrane</keyword>
<evidence type="ECO:0000256" key="1">
    <source>
        <dbReference type="SAM" id="Phobius"/>
    </source>
</evidence>
<keyword evidence="1" id="KW-0812">Transmembrane</keyword>
<proteinExistence type="predicted"/>
<feature type="transmembrane region" description="Helical" evidence="1">
    <location>
        <begin position="21"/>
        <end position="49"/>
    </location>
</feature>
<name>A0A829YI23_9GAMM</name>
<dbReference type="EMBL" id="BLJN01000005">
    <property type="protein sequence ID" value="GFE83035.1"/>
    <property type="molecule type" value="Genomic_DNA"/>
</dbReference>
<feature type="transmembrane region" description="Helical" evidence="1">
    <location>
        <begin position="69"/>
        <end position="90"/>
    </location>
</feature>
<comment type="caution">
    <text evidence="2">The sequence shown here is derived from an EMBL/GenBank/DDBJ whole genome shotgun (WGS) entry which is preliminary data.</text>
</comment>